<dbReference type="PROSITE" id="PS00211">
    <property type="entry name" value="ABC_TRANSPORTER_1"/>
    <property type="match status" value="1"/>
</dbReference>
<dbReference type="Proteomes" id="UP000585272">
    <property type="component" value="Unassembled WGS sequence"/>
</dbReference>
<dbReference type="GO" id="GO:0005524">
    <property type="term" value="F:ATP binding"/>
    <property type="evidence" value="ECO:0007669"/>
    <property type="project" value="UniProtKB-KW"/>
</dbReference>
<evidence type="ECO:0000256" key="5">
    <source>
        <dbReference type="ARBA" id="ARBA00022741"/>
    </source>
</evidence>
<dbReference type="InterPro" id="IPR017871">
    <property type="entry name" value="ABC_transporter-like_CS"/>
</dbReference>
<dbReference type="RefSeq" id="WP_183339415.1">
    <property type="nucleotide sequence ID" value="NZ_JACHNU010000001.1"/>
</dbReference>
<keyword evidence="7" id="KW-0472">Membrane</keyword>
<dbReference type="InterPro" id="IPR003439">
    <property type="entry name" value="ABC_transporter-like_ATP-bd"/>
</dbReference>
<evidence type="ECO:0000256" key="3">
    <source>
        <dbReference type="ARBA" id="ARBA00022448"/>
    </source>
</evidence>
<dbReference type="NCBIfam" id="TIGR01727">
    <property type="entry name" value="oligo_HPY"/>
    <property type="match status" value="1"/>
</dbReference>
<keyword evidence="10" id="KW-1185">Reference proteome</keyword>
<sequence>MTTETTPRERRTALRGLPGEPLLEVAGLEVATAAGVKLLHGMELAVPAGARVGIVGESGSGKSMTAAAVLGLLPDGVRATAGSVRLRDRELSGLPERELRAIRGREISIVYQNAVTSLNPLMPVGEQIARVCRTHTGVSKEAARERTVELLDRLGIADARSRANDYPHHFSGGMAQRVAIAMALICDPALLIADEPTTGLDATIQAQVLDVIDGSVREREAALLLISHDLGVIRAMCDHVAVVYAGELLEFGATEEVLGNPLSPYTAGLVRCLEPADGEIAYIPGRIPAPGTPRRGCVFAPRCEQATDSCRTRQPELSELRPHHWASCHHQ</sequence>
<dbReference type="InterPro" id="IPR003593">
    <property type="entry name" value="AAA+_ATPase"/>
</dbReference>
<dbReference type="PROSITE" id="PS50893">
    <property type="entry name" value="ABC_TRANSPORTER_2"/>
    <property type="match status" value="1"/>
</dbReference>
<evidence type="ECO:0000259" key="8">
    <source>
        <dbReference type="PROSITE" id="PS50893"/>
    </source>
</evidence>
<comment type="subcellular location">
    <subcellularLocation>
        <location evidence="1">Cell membrane</location>
        <topology evidence="1">Peripheral membrane protein</topology>
    </subcellularLocation>
</comment>
<dbReference type="GO" id="GO:0015833">
    <property type="term" value="P:peptide transport"/>
    <property type="evidence" value="ECO:0007669"/>
    <property type="project" value="InterPro"/>
</dbReference>
<dbReference type="EMBL" id="JACHNU010000001">
    <property type="protein sequence ID" value="MBB4661335.1"/>
    <property type="molecule type" value="Genomic_DNA"/>
</dbReference>
<dbReference type="GO" id="GO:0005886">
    <property type="term" value="C:plasma membrane"/>
    <property type="evidence" value="ECO:0007669"/>
    <property type="project" value="UniProtKB-SubCell"/>
</dbReference>
<dbReference type="SUPFAM" id="SSF52540">
    <property type="entry name" value="P-loop containing nucleoside triphosphate hydrolases"/>
    <property type="match status" value="1"/>
</dbReference>
<evidence type="ECO:0000256" key="2">
    <source>
        <dbReference type="ARBA" id="ARBA00005417"/>
    </source>
</evidence>
<dbReference type="PANTHER" id="PTHR43297">
    <property type="entry name" value="OLIGOPEPTIDE TRANSPORT ATP-BINDING PROTEIN APPD"/>
    <property type="match status" value="1"/>
</dbReference>
<name>A0A840IAF0_9ACTN</name>
<protein>
    <submittedName>
        <fullName evidence="9">Oligopeptide/dipeptide ABC transporter ATP-binding protein</fullName>
    </submittedName>
</protein>
<proteinExistence type="inferred from homology"/>
<keyword evidence="4" id="KW-1003">Cell membrane</keyword>
<keyword evidence="3" id="KW-0813">Transport</keyword>
<evidence type="ECO:0000256" key="6">
    <source>
        <dbReference type="ARBA" id="ARBA00022840"/>
    </source>
</evidence>
<keyword evidence="6 9" id="KW-0067">ATP-binding</keyword>
<dbReference type="InterPro" id="IPR050388">
    <property type="entry name" value="ABC_Ni/Peptide_Import"/>
</dbReference>
<accession>A0A840IAF0</accession>
<evidence type="ECO:0000256" key="7">
    <source>
        <dbReference type="ARBA" id="ARBA00023136"/>
    </source>
</evidence>
<gene>
    <name evidence="9" type="ORF">BDZ31_000908</name>
</gene>
<comment type="caution">
    <text evidence="9">The sequence shown here is derived from an EMBL/GenBank/DDBJ whole genome shotgun (WGS) entry which is preliminary data.</text>
</comment>
<reference evidence="9 10" key="1">
    <citation type="submission" date="2020-08" db="EMBL/GenBank/DDBJ databases">
        <title>Genomic Encyclopedia of Archaeal and Bacterial Type Strains, Phase II (KMG-II): from individual species to whole genera.</title>
        <authorList>
            <person name="Goeker M."/>
        </authorList>
    </citation>
    <scope>NUCLEOTIDE SEQUENCE [LARGE SCALE GENOMIC DNA]</scope>
    <source>
        <strain evidence="9 10">DSM 23288</strain>
    </source>
</reference>
<dbReference type="FunFam" id="3.40.50.300:FF:000016">
    <property type="entry name" value="Oligopeptide ABC transporter ATP-binding component"/>
    <property type="match status" value="1"/>
</dbReference>
<dbReference type="SMART" id="SM00382">
    <property type="entry name" value="AAA"/>
    <property type="match status" value="1"/>
</dbReference>
<comment type="similarity">
    <text evidence="2">Belongs to the ABC transporter superfamily.</text>
</comment>
<evidence type="ECO:0000256" key="4">
    <source>
        <dbReference type="ARBA" id="ARBA00022475"/>
    </source>
</evidence>
<evidence type="ECO:0000313" key="9">
    <source>
        <dbReference type="EMBL" id="MBB4661335.1"/>
    </source>
</evidence>
<feature type="domain" description="ABC transporter" evidence="8">
    <location>
        <begin position="23"/>
        <end position="270"/>
    </location>
</feature>
<organism evidence="9 10">
    <name type="scientific">Conexibacter arvalis</name>
    <dbReference type="NCBI Taxonomy" id="912552"/>
    <lineage>
        <taxon>Bacteria</taxon>
        <taxon>Bacillati</taxon>
        <taxon>Actinomycetota</taxon>
        <taxon>Thermoleophilia</taxon>
        <taxon>Solirubrobacterales</taxon>
        <taxon>Conexibacteraceae</taxon>
        <taxon>Conexibacter</taxon>
    </lineage>
</organism>
<evidence type="ECO:0000313" key="10">
    <source>
        <dbReference type="Proteomes" id="UP000585272"/>
    </source>
</evidence>
<dbReference type="GO" id="GO:0016887">
    <property type="term" value="F:ATP hydrolysis activity"/>
    <property type="evidence" value="ECO:0007669"/>
    <property type="project" value="InterPro"/>
</dbReference>
<dbReference type="PANTHER" id="PTHR43297:SF2">
    <property type="entry name" value="DIPEPTIDE TRANSPORT ATP-BINDING PROTEIN DPPD"/>
    <property type="match status" value="1"/>
</dbReference>
<dbReference type="Pfam" id="PF08352">
    <property type="entry name" value="oligo_HPY"/>
    <property type="match status" value="1"/>
</dbReference>
<evidence type="ECO:0000256" key="1">
    <source>
        <dbReference type="ARBA" id="ARBA00004202"/>
    </source>
</evidence>
<keyword evidence="5" id="KW-0547">Nucleotide-binding</keyword>
<dbReference type="AlphaFoldDB" id="A0A840IAF0"/>
<dbReference type="InterPro" id="IPR013563">
    <property type="entry name" value="Oligopep_ABC_C"/>
</dbReference>
<dbReference type="Pfam" id="PF00005">
    <property type="entry name" value="ABC_tran"/>
    <property type="match status" value="1"/>
</dbReference>
<dbReference type="Gene3D" id="3.40.50.300">
    <property type="entry name" value="P-loop containing nucleotide triphosphate hydrolases"/>
    <property type="match status" value="1"/>
</dbReference>
<dbReference type="CDD" id="cd03257">
    <property type="entry name" value="ABC_NikE_OppD_transporters"/>
    <property type="match status" value="1"/>
</dbReference>
<dbReference type="InterPro" id="IPR027417">
    <property type="entry name" value="P-loop_NTPase"/>
</dbReference>